<organism evidence="1">
    <name type="scientific">uncultured Caudovirales phage</name>
    <dbReference type="NCBI Taxonomy" id="2100421"/>
    <lineage>
        <taxon>Viruses</taxon>
        <taxon>Duplodnaviria</taxon>
        <taxon>Heunggongvirae</taxon>
        <taxon>Uroviricota</taxon>
        <taxon>Caudoviricetes</taxon>
        <taxon>Peduoviridae</taxon>
        <taxon>Maltschvirus</taxon>
        <taxon>Maltschvirus maltsch</taxon>
    </lineage>
</organism>
<dbReference type="EMBL" id="LR796434">
    <property type="protein sequence ID" value="CAB4144019.1"/>
    <property type="molecule type" value="Genomic_DNA"/>
</dbReference>
<name>A0A6J5MKE4_9CAUD</name>
<protein>
    <submittedName>
        <fullName evidence="1">Uncharacterized protein</fullName>
    </submittedName>
</protein>
<reference evidence="1" key="1">
    <citation type="submission" date="2020-04" db="EMBL/GenBank/DDBJ databases">
        <authorList>
            <person name="Chiriac C."/>
            <person name="Salcher M."/>
            <person name="Ghai R."/>
            <person name="Kavagutti S V."/>
        </authorList>
    </citation>
    <scope>NUCLEOTIDE SEQUENCE</scope>
</reference>
<gene>
    <name evidence="1" type="ORF">UFOVP460_13</name>
</gene>
<proteinExistence type="predicted"/>
<accession>A0A6J5MKE4</accession>
<sequence length="137" mass="16146">MFLSKLKAFVEKHRSKGRGEAFGFDDITTETYLKWAFSQDYLLLQTKNSEITAIAIVYPVKDTSSEDALCTFNYKIPRDKEHLYALCIMDMISLDTESTKNLVKDFKLRYPHWDRCKKWALRFGNLKEITNQYIDLL</sequence>
<evidence type="ECO:0000313" key="1">
    <source>
        <dbReference type="EMBL" id="CAB4144019.1"/>
    </source>
</evidence>